<dbReference type="GeneID" id="9042953"/>
<dbReference type="GO" id="GO:0004089">
    <property type="term" value="F:carbonate dehydratase activity"/>
    <property type="evidence" value="ECO:0007669"/>
    <property type="project" value="UniProtKB-UniRule"/>
</dbReference>
<dbReference type="Pfam" id="PF00194">
    <property type="entry name" value="Carb_anhydrase"/>
    <property type="match status" value="1"/>
</dbReference>
<dbReference type="SUPFAM" id="SSF51069">
    <property type="entry name" value="Carbonic anhydrase"/>
    <property type="match status" value="1"/>
</dbReference>
<comment type="similarity">
    <text evidence="2 8">Belongs to the alpha-carbonic anhydrase family.</text>
</comment>
<dbReference type="EC" id="4.2.1.1" evidence="3 8"/>
<evidence type="ECO:0000256" key="7">
    <source>
        <dbReference type="ARBA" id="ARBA00048348"/>
    </source>
</evidence>
<sequence length="268" mass="29632">MTIIPNWSYDDQSSWPGMGTKGKSQSPVSLESAAVDHSITLGDLHLTYGIVDKPILNVSDRGMEVAIAGDQKEYRISNVRDHESDIFVLDQFHAHWGLTDEAGSEHLLHGMSYPMEMHFVHHNEKYGTLDDAKGKTGGLAVLGVLFGIGEANEEVGKILKAVKVGENTVDSIDLYGLIPKDASIKLFGYDGSLTTPTWDENLLWHVTKTTMTISEEQMKMLRSIVGPSGDIIAPNHREVQPLNGRKIYITDGLKEELDVTFNRMPNTV</sequence>
<comment type="catalytic activity">
    <reaction evidence="7 8">
        <text>hydrogencarbonate + H(+) = CO2 + H2O</text>
        <dbReference type="Rhea" id="RHEA:10748"/>
        <dbReference type="ChEBI" id="CHEBI:15377"/>
        <dbReference type="ChEBI" id="CHEBI:15378"/>
        <dbReference type="ChEBI" id="CHEBI:16526"/>
        <dbReference type="ChEBI" id="CHEBI:17544"/>
        <dbReference type="EC" id="4.2.1.1"/>
    </reaction>
</comment>
<feature type="region of interest" description="Disordered" evidence="9">
    <location>
        <begin position="1"/>
        <end position="28"/>
    </location>
</feature>
<comment type="cofactor">
    <cofactor evidence="8">
        <name>Zn(2+)</name>
        <dbReference type="ChEBI" id="CHEBI:29105"/>
    </cofactor>
</comment>
<dbReference type="InParanoid" id="C5LCR7"/>
<keyword evidence="6 8" id="KW-0456">Lyase</keyword>
<evidence type="ECO:0000256" key="5">
    <source>
        <dbReference type="ARBA" id="ARBA00022833"/>
    </source>
</evidence>
<dbReference type="EMBL" id="GG680918">
    <property type="protein sequence ID" value="EER05750.1"/>
    <property type="molecule type" value="Genomic_DNA"/>
</dbReference>
<evidence type="ECO:0000256" key="3">
    <source>
        <dbReference type="ARBA" id="ARBA00012925"/>
    </source>
</evidence>
<dbReference type="PROSITE" id="PS51144">
    <property type="entry name" value="ALPHA_CA_2"/>
    <property type="match status" value="1"/>
</dbReference>
<dbReference type="PANTHER" id="PTHR18952">
    <property type="entry name" value="CARBONIC ANHYDRASE"/>
    <property type="match status" value="1"/>
</dbReference>
<dbReference type="AlphaFoldDB" id="C5LCR7"/>
<gene>
    <name evidence="11" type="ORF">Pmar_PMAR011798</name>
</gene>
<dbReference type="PROSITE" id="PS00162">
    <property type="entry name" value="ALPHA_CA_1"/>
    <property type="match status" value="1"/>
</dbReference>
<dbReference type="InterPro" id="IPR018338">
    <property type="entry name" value="Carbonic_anhydrase_a-class_CS"/>
</dbReference>
<dbReference type="SMART" id="SM01057">
    <property type="entry name" value="Carb_anhydrase"/>
    <property type="match status" value="1"/>
</dbReference>
<evidence type="ECO:0000256" key="4">
    <source>
        <dbReference type="ARBA" id="ARBA00022723"/>
    </source>
</evidence>
<dbReference type="CDD" id="cd00326">
    <property type="entry name" value="alpha_CA"/>
    <property type="match status" value="1"/>
</dbReference>
<proteinExistence type="inferred from homology"/>
<comment type="function">
    <text evidence="1 8">Reversible hydration of carbon dioxide.</text>
</comment>
<name>C5LCR7_PERM5</name>
<accession>C5LCR7</accession>
<evidence type="ECO:0000259" key="10">
    <source>
        <dbReference type="PROSITE" id="PS51144"/>
    </source>
</evidence>
<feature type="domain" description="Alpha-carbonic anhydrase" evidence="10">
    <location>
        <begin position="5"/>
        <end position="251"/>
    </location>
</feature>
<keyword evidence="5 8" id="KW-0862">Zinc</keyword>
<evidence type="ECO:0000313" key="12">
    <source>
        <dbReference type="Proteomes" id="UP000007800"/>
    </source>
</evidence>
<dbReference type="OrthoDB" id="429145at2759"/>
<evidence type="ECO:0000256" key="9">
    <source>
        <dbReference type="SAM" id="MobiDB-lite"/>
    </source>
</evidence>
<dbReference type="GO" id="GO:0008270">
    <property type="term" value="F:zinc ion binding"/>
    <property type="evidence" value="ECO:0007669"/>
    <property type="project" value="UniProtKB-UniRule"/>
</dbReference>
<evidence type="ECO:0000256" key="1">
    <source>
        <dbReference type="ARBA" id="ARBA00002904"/>
    </source>
</evidence>
<dbReference type="Gene3D" id="3.10.200.10">
    <property type="entry name" value="Alpha carbonic anhydrase"/>
    <property type="match status" value="1"/>
</dbReference>
<reference evidence="11 12" key="1">
    <citation type="submission" date="2008-07" db="EMBL/GenBank/DDBJ databases">
        <authorList>
            <person name="El-Sayed N."/>
            <person name="Caler E."/>
            <person name="Inman J."/>
            <person name="Amedeo P."/>
            <person name="Hass B."/>
            <person name="Wortman J."/>
        </authorList>
    </citation>
    <scope>NUCLEOTIDE SEQUENCE [LARGE SCALE GENOMIC DNA]</scope>
    <source>
        <strain evidence="12">ATCC 50983 / TXsc</strain>
    </source>
</reference>
<evidence type="ECO:0000256" key="2">
    <source>
        <dbReference type="ARBA" id="ARBA00010718"/>
    </source>
</evidence>
<keyword evidence="4 8" id="KW-0479">Metal-binding</keyword>
<keyword evidence="12" id="KW-1185">Reference proteome</keyword>
<dbReference type="RefSeq" id="XP_002773934.1">
    <property type="nucleotide sequence ID" value="XM_002773888.1"/>
</dbReference>
<evidence type="ECO:0000256" key="8">
    <source>
        <dbReference type="RuleBase" id="RU367011"/>
    </source>
</evidence>
<dbReference type="InterPro" id="IPR036398">
    <property type="entry name" value="CA_dom_sf"/>
</dbReference>
<organism evidence="12">
    <name type="scientific">Perkinsus marinus (strain ATCC 50983 / TXsc)</name>
    <dbReference type="NCBI Taxonomy" id="423536"/>
    <lineage>
        <taxon>Eukaryota</taxon>
        <taxon>Sar</taxon>
        <taxon>Alveolata</taxon>
        <taxon>Perkinsozoa</taxon>
        <taxon>Perkinsea</taxon>
        <taxon>Perkinsida</taxon>
        <taxon>Perkinsidae</taxon>
        <taxon>Perkinsus</taxon>
    </lineage>
</organism>
<dbReference type="InterPro" id="IPR023561">
    <property type="entry name" value="Carbonic_anhydrase_a-class"/>
</dbReference>
<dbReference type="InterPro" id="IPR001148">
    <property type="entry name" value="CA_dom"/>
</dbReference>
<evidence type="ECO:0000313" key="11">
    <source>
        <dbReference type="EMBL" id="EER05750.1"/>
    </source>
</evidence>
<dbReference type="Proteomes" id="UP000007800">
    <property type="component" value="Unassembled WGS sequence"/>
</dbReference>
<dbReference type="PANTHER" id="PTHR18952:SF265">
    <property type="entry name" value="CARBONIC ANHYDRASE"/>
    <property type="match status" value="1"/>
</dbReference>
<dbReference type="OMA" id="HAYCMLK"/>
<evidence type="ECO:0000256" key="6">
    <source>
        <dbReference type="ARBA" id="ARBA00023239"/>
    </source>
</evidence>
<protein>
    <recommendedName>
        <fullName evidence="3 8">Carbonic anhydrase</fullName>
        <ecNumber evidence="3 8">4.2.1.1</ecNumber>
    </recommendedName>
</protein>